<feature type="region of interest" description="Disordered" evidence="3">
    <location>
        <begin position="1"/>
        <end position="38"/>
    </location>
</feature>
<proteinExistence type="inferred from homology"/>
<evidence type="ECO:0000256" key="1">
    <source>
        <dbReference type="ARBA" id="ARBA00005721"/>
    </source>
</evidence>
<feature type="compositionally biased region" description="Basic and acidic residues" evidence="3">
    <location>
        <begin position="174"/>
        <end position="206"/>
    </location>
</feature>
<evidence type="ECO:0000256" key="2">
    <source>
        <dbReference type="ARBA" id="ARBA00039575"/>
    </source>
</evidence>
<comment type="similarity">
    <text evidence="1">Belongs to the asp23 family.</text>
</comment>
<protein>
    <recommendedName>
        <fullName evidence="2">Stress response regulator gls24 homolog</fullName>
    </recommendedName>
</protein>
<accession>A0A0R2IKJ7</accession>
<dbReference type="Pfam" id="PF03780">
    <property type="entry name" value="Asp23"/>
    <property type="match status" value="1"/>
</dbReference>
<feature type="compositionally biased region" description="Polar residues" evidence="3">
    <location>
        <begin position="28"/>
        <end position="38"/>
    </location>
</feature>
<name>A0A0R2IKJ7_9LACO</name>
<dbReference type="InterPro" id="IPR005531">
    <property type="entry name" value="Asp23"/>
</dbReference>
<feature type="region of interest" description="Disordered" evidence="3">
    <location>
        <begin position="161"/>
        <end position="206"/>
    </location>
</feature>
<dbReference type="PATRIC" id="fig|319652.3.peg.1957"/>
<dbReference type="EMBL" id="JQBR01000009">
    <property type="protein sequence ID" value="KRN65416.1"/>
    <property type="molecule type" value="Genomic_DNA"/>
</dbReference>
<dbReference type="AlphaFoldDB" id="A0A0R2IKJ7"/>
<gene>
    <name evidence="4" type="ORF">IV80_GL001922</name>
</gene>
<comment type="caution">
    <text evidence="4">The sequence shown here is derived from an EMBL/GenBank/DDBJ whole genome shotgun (WGS) entry which is preliminary data.</text>
</comment>
<reference evidence="4 5" key="1">
    <citation type="journal article" date="2015" name="Genome Announc.">
        <title>Expanding the biotechnology potential of lactobacilli through comparative genomics of 213 strains and associated genera.</title>
        <authorList>
            <person name="Sun Z."/>
            <person name="Harris H.M."/>
            <person name="McCann A."/>
            <person name="Guo C."/>
            <person name="Argimon S."/>
            <person name="Zhang W."/>
            <person name="Yang X."/>
            <person name="Jeffery I.B."/>
            <person name="Cooney J.C."/>
            <person name="Kagawa T.F."/>
            <person name="Liu W."/>
            <person name="Song Y."/>
            <person name="Salvetti E."/>
            <person name="Wrobel A."/>
            <person name="Rasinkangas P."/>
            <person name="Parkhill J."/>
            <person name="Rea M.C."/>
            <person name="O'Sullivan O."/>
            <person name="Ritari J."/>
            <person name="Douillard F.P."/>
            <person name="Paul Ross R."/>
            <person name="Yang R."/>
            <person name="Briner A.E."/>
            <person name="Felis G.E."/>
            <person name="de Vos W.M."/>
            <person name="Barrangou R."/>
            <person name="Klaenhammer T.R."/>
            <person name="Caufield P.W."/>
            <person name="Cui Y."/>
            <person name="Zhang H."/>
            <person name="O'Toole P.W."/>
        </authorList>
    </citation>
    <scope>NUCLEOTIDE SEQUENCE [LARGE SCALE GENOMIC DNA]</scope>
    <source>
        <strain evidence="4 5">DSM 17757</strain>
    </source>
</reference>
<dbReference type="Proteomes" id="UP000051568">
    <property type="component" value="Unassembled WGS sequence"/>
</dbReference>
<dbReference type="PANTHER" id="PTHR34297:SF3">
    <property type="entry name" value="ALKALINE SHOCK PROTEIN 23"/>
    <property type="match status" value="1"/>
</dbReference>
<sequence length="206" mass="23216">MKEKELIQPNASNQAGQKNQMNKRDQMNTRTGSQTQDKMQANTDIRGELTYDDKVVQKIVGIALEEIDGLLTVDGGFFSNIKDKLVNTDDVHSGINAEVGKKQVALDMDIVAEYGKDIEHIYDQMKEVITREVKEMTHLDVIELNVNVVDVKTRDEYEADSETVQDKVTNTAKKTGDFTSKKADQAKRAMDKGRHKVEEASEPRVE</sequence>
<dbReference type="STRING" id="319652.IV80_GL001922"/>
<evidence type="ECO:0000256" key="3">
    <source>
        <dbReference type="SAM" id="MobiDB-lite"/>
    </source>
</evidence>
<feature type="compositionally biased region" description="Polar residues" evidence="3">
    <location>
        <begin position="9"/>
        <end position="20"/>
    </location>
</feature>
<evidence type="ECO:0000313" key="4">
    <source>
        <dbReference type="EMBL" id="KRN65416.1"/>
    </source>
</evidence>
<keyword evidence="5" id="KW-1185">Reference proteome</keyword>
<evidence type="ECO:0000313" key="5">
    <source>
        <dbReference type="Proteomes" id="UP000051568"/>
    </source>
</evidence>
<organism evidence="4 5">
    <name type="scientific">Pediococcus cellicola</name>
    <dbReference type="NCBI Taxonomy" id="319652"/>
    <lineage>
        <taxon>Bacteria</taxon>
        <taxon>Bacillati</taxon>
        <taxon>Bacillota</taxon>
        <taxon>Bacilli</taxon>
        <taxon>Lactobacillales</taxon>
        <taxon>Lactobacillaceae</taxon>
        <taxon>Pediococcus</taxon>
    </lineage>
</organism>
<dbReference type="PANTHER" id="PTHR34297">
    <property type="entry name" value="HYPOTHETICAL CYTOSOLIC PROTEIN-RELATED"/>
    <property type="match status" value="1"/>
</dbReference>